<dbReference type="InterPro" id="IPR028098">
    <property type="entry name" value="Glyco_trans_4-like_N"/>
</dbReference>
<protein>
    <submittedName>
        <fullName evidence="3">Glycosyltransferase involved in cell wall bisynthesis</fullName>
    </submittedName>
</protein>
<dbReference type="PANTHER" id="PTHR12526">
    <property type="entry name" value="GLYCOSYLTRANSFERASE"/>
    <property type="match status" value="1"/>
</dbReference>
<keyword evidence="1" id="KW-0472">Membrane</keyword>
<keyword evidence="1" id="KW-1133">Transmembrane helix</keyword>
<accession>A0A1I5YFY3</accession>
<dbReference type="SUPFAM" id="SSF53756">
    <property type="entry name" value="UDP-Glycosyltransferase/glycogen phosphorylase"/>
    <property type="match status" value="1"/>
</dbReference>
<name>A0A1I5YFY3_9RHOB</name>
<evidence type="ECO:0000313" key="3">
    <source>
        <dbReference type="EMBL" id="SFQ43119.1"/>
    </source>
</evidence>
<dbReference type="AlphaFoldDB" id="A0A1I5YFY3"/>
<dbReference type="STRING" id="93684.SAMN05421853_105235"/>
<dbReference type="PANTHER" id="PTHR12526:SF630">
    <property type="entry name" value="GLYCOSYLTRANSFERASE"/>
    <property type="match status" value="1"/>
</dbReference>
<dbReference type="Pfam" id="PF13692">
    <property type="entry name" value="Glyco_trans_1_4"/>
    <property type="match status" value="1"/>
</dbReference>
<dbReference type="Proteomes" id="UP000243106">
    <property type="component" value="Unassembled WGS sequence"/>
</dbReference>
<feature type="transmembrane region" description="Helical" evidence="1">
    <location>
        <begin position="73"/>
        <end position="92"/>
    </location>
</feature>
<evidence type="ECO:0000256" key="1">
    <source>
        <dbReference type="SAM" id="Phobius"/>
    </source>
</evidence>
<keyword evidence="3" id="KW-0808">Transferase</keyword>
<proteinExistence type="predicted"/>
<gene>
    <name evidence="3" type="ORF">SAMN05421853_105235</name>
</gene>
<keyword evidence="4" id="KW-1185">Reference proteome</keyword>
<organism evidence="3 4">
    <name type="scientific">Roseivivax halotolerans</name>
    <dbReference type="NCBI Taxonomy" id="93684"/>
    <lineage>
        <taxon>Bacteria</taxon>
        <taxon>Pseudomonadati</taxon>
        <taxon>Pseudomonadota</taxon>
        <taxon>Alphaproteobacteria</taxon>
        <taxon>Rhodobacterales</taxon>
        <taxon>Roseobacteraceae</taxon>
        <taxon>Roseivivax</taxon>
    </lineage>
</organism>
<dbReference type="Pfam" id="PF13439">
    <property type="entry name" value="Glyco_transf_4"/>
    <property type="match status" value="1"/>
</dbReference>
<dbReference type="GO" id="GO:0016757">
    <property type="term" value="F:glycosyltransferase activity"/>
    <property type="evidence" value="ECO:0007669"/>
    <property type="project" value="UniProtKB-ARBA"/>
</dbReference>
<feature type="domain" description="Glycosyltransferase subfamily 4-like N-terminal" evidence="2">
    <location>
        <begin position="10"/>
        <end position="161"/>
    </location>
</feature>
<evidence type="ECO:0000259" key="2">
    <source>
        <dbReference type="Pfam" id="PF13439"/>
    </source>
</evidence>
<evidence type="ECO:0000313" key="4">
    <source>
        <dbReference type="Proteomes" id="UP000243106"/>
    </source>
</evidence>
<dbReference type="EMBL" id="FOXV01000005">
    <property type="protein sequence ID" value="SFQ43119.1"/>
    <property type="molecule type" value="Genomic_DNA"/>
</dbReference>
<sequence>MEGAQVMLARLLRQGLDPDPVVVSLRGVSDDARKRAGGHDIRYYPLGMTGLSRVPNGLWTLARILRRERPEAILCWMYHAALLGLLAGFLFGPRPRVYWTIRQSLDDPQAFGRTLRLTVRAASVFSRFCDGIIYNSRRALVQHGKAGFHNDIAVVIPNGIEMPAHPNHKARVPRVFGIAARHHAQKDHPTFLRAAARLLGRVPDAKFVAAGHGMTCENQELAQQIRAADLDPQSIELLGPLTDMDPFYRAIDVLVLSSRTEGFPNVVAEAMSYGIPVVTTNVGDAATIVGNTGEAVPPGDDRAVAEAMARMCGFEPAAYAELSRRAARQIRENYELAAIAARYQSVLDADRLETPVWHRC</sequence>
<dbReference type="Gene3D" id="3.40.50.2000">
    <property type="entry name" value="Glycogen Phosphorylase B"/>
    <property type="match status" value="2"/>
</dbReference>
<keyword evidence="1" id="KW-0812">Transmembrane</keyword>
<reference evidence="4" key="1">
    <citation type="submission" date="2016-10" db="EMBL/GenBank/DDBJ databases">
        <authorList>
            <person name="Varghese N."/>
            <person name="Submissions S."/>
        </authorList>
    </citation>
    <scope>NUCLEOTIDE SEQUENCE [LARGE SCALE GENOMIC DNA]</scope>
    <source>
        <strain evidence="4">JCM 10271</strain>
    </source>
</reference>